<dbReference type="Gene3D" id="1.25.40.20">
    <property type="entry name" value="Ankyrin repeat-containing domain"/>
    <property type="match status" value="1"/>
</dbReference>
<gene>
    <name evidence="3" type="ORF">OS493_012195</name>
</gene>
<dbReference type="Proteomes" id="UP001163046">
    <property type="component" value="Unassembled WGS sequence"/>
</dbReference>
<dbReference type="PANTHER" id="PTHR46899:SF3">
    <property type="entry name" value="PROTEIN PHOSPHATASE 1 REGULATORY SUBUNIT 27"/>
    <property type="match status" value="1"/>
</dbReference>
<organism evidence="3 4">
    <name type="scientific">Desmophyllum pertusum</name>
    <dbReference type="NCBI Taxonomy" id="174260"/>
    <lineage>
        <taxon>Eukaryota</taxon>
        <taxon>Metazoa</taxon>
        <taxon>Cnidaria</taxon>
        <taxon>Anthozoa</taxon>
        <taxon>Hexacorallia</taxon>
        <taxon>Scleractinia</taxon>
        <taxon>Caryophylliina</taxon>
        <taxon>Caryophylliidae</taxon>
        <taxon>Desmophyllum</taxon>
    </lineage>
</organism>
<comment type="caution">
    <text evidence="3">The sequence shown here is derived from an EMBL/GenBank/DDBJ whole genome shotgun (WGS) entry which is preliminary data.</text>
</comment>
<dbReference type="EMBL" id="MU825401">
    <property type="protein sequence ID" value="KAJ7392524.1"/>
    <property type="molecule type" value="Genomic_DNA"/>
</dbReference>
<sequence>MLTNERLLCGTDVRYGTRFSLPVADKGLIRSAVVNGVAGQDRVTMEKTEKTPKRDNSSSTVERILDSLKLSPKWRRNLPGNAKLDVENRITANANSRSTSEHLSLDSRKHATISTSSSDCPETETYDSFSDSTYSQSSEASVNSDRRSLNTTSTDSDNNRIFQQGISNPRNRISLKGDTDVIDVDEGFLRRVLMLMKVVLYLRHSFPLNLIRRRRKVFPAESTRNQLKIHDSPTLSSSSIDSQDSSEFSGKSPRTRKRISFSPTTLLFSAITEKAFAEAKAILEGQDLDVNSQTPNGQSLLHIAAANADLKCVQLLLQYGADVSVKDANGWTPLHAAVRRGNWKSAILLIEAGADFGEYAQTRIQEYNQVLQMSSTFYRSVEIFV</sequence>
<dbReference type="InterPro" id="IPR002110">
    <property type="entry name" value="Ankyrin_rpt"/>
</dbReference>
<feature type="region of interest" description="Disordered" evidence="2">
    <location>
        <begin position="93"/>
        <end position="165"/>
    </location>
</feature>
<dbReference type="InterPro" id="IPR053080">
    <property type="entry name" value="PP1_regulatory_subunit_27"/>
</dbReference>
<dbReference type="InterPro" id="IPR036770">
    <property type="entry name" value="Ankyrin_rpt-contain_sf"/>
</dbReference>
<evidence type="ECO:0008006" key="5">
    <source>
        <dbReference type="Google" id="ProtNLM"/>
    </source>
</evidence>
<evidence type="ECO:0000256" key="2">
    <source>
        <dbReference type="SAM" id="MobiDB-lite"/>
    </source>
</evidence>
<dbReference type="Pfam" id="PF12796">
    <property type="entry name" value="Ank_2"/>
    <property type="match status" value="1"/>
</dbReference>
<keyword evidence="4" id="KW-1185">Reference proteome</keyword>
<keyword evidence="1" id="KW-0040">ANK repeat</keyword>
<feature type="compositionally biased region" description="Low complexity" evidence="2">
    <location>
        <begin position="232"/>
        <end position="249"/>
    </location>
</feature>
<dbReference type="SMART" id="SM00248">
    <property type="entry name" value="ANK"/>
    <property type="match status" value="2"/>
</dbReference>
<feature type="compositionally biased region" description="Low complexity" evidence="2">
    <location>
        <begin position="126"/>
        <end position="139"/>
    </location>
</feature>
<feature type="compositionally biased region" description="Polar residues" evidence="2">
    <location>
        <begin position="149"/>
        <end position="165"/>
    </location>
</feature>
<reference evidence="3" key="1">
    <citation type="submission" date="2023-01" db="EMBL/GenBank/DDBJ databases">
        <title>Genome assembly of the deep-sea coral Lophelia pertusa.</title>
        <authorList>
            <person name="Herrera S."/>
            <person name="Cordes E."/>
        </authorList>
    </citation>
    <scope>NUCLEOTIDE SEQUENCE</scope>
    <source>
        <strain evidence="3">USNM1676648</strain>
        <tissue evidence="3">Polyp</tissue>
    </source>
</reference>
<dbReference type="PROSITE" id="PS50297">
    <property type="entry name" value="ANK_REP_REGION"/>
    <property type="match status" value="2"/>
</dbReference>
<evidence type="ECO:0000313" key="3">
    <source>
        <dbReference type="EMBL" id="KAJ7392524.1"/>
    </source>
</evidence>
<feature type="repeat" description="ANK" evidence="1">
    <location>
        <begin position="329"/>
        <end position="361"/>
    </location>
</feature>
<name>A0A9X0A485_9CNID</name>
<dbReference type="SUPFAM" id="SSF48403">
    <property type="entry name" value="Ankyrin repeat"/>
    <property type="match status" value="1"/>
</dbReference>
<evidence type="ECO:0000256" key="1">
    <source>
        <dbReference type="PROSITE-ProRule" id="PRU00023"/>
    </source>
</evidence>
<proteinExistence type="predicted"/>
<feature type="region of interest" description="Disordered" evidence="2">
    <location>
        <begin position="224"/>
        <end position="256"/>
    </location>
</feature>
<evidence type="ECO:0000313" key="4">
    <source>
        <dbReference type="Proteomes" id="UP001163046"/>
    </source>
</evidence>
<protein>
    <recommendedName>
        <fullName evidence="5">ANK_REP_REGION domain-containing protein</fullName>
    </recommendedName>
</protein>
<accession>A0A9X0A485</accession>
<dbReference type="OrthoDB" id="19014at2759"/>
<dbReference type="AlphaFoldDB" id="A0A9X0A485"/>
<feature type="repeat" description="ANK" evidence="1">
    <location>
        <begin position="296"/>
        <end position="328"/>
    </location>
</feature>
<feature type="compositionally biased region" description="Basic and acidic residues" evidence="2">
    <location>
        <begin position="99"/>
        <end position="109"/>
    </location>
</feature>
<dbReference type="PROSITE" id="PS50088">
    <property type="entry name" value="ANK_REPEAT"/>
    <property type="match status" value="2"/>
</dbReference>
<dbReference type="PANTHER" id="PTHR46899">
    <property type="entry name" value="PROTEIN PHOSPHATASE 1 REGULATORY SUBUNIT 27"/>
    <property type="match status" value="1"/>
</dbReference>